<accession>A0AAD7W2U8</accession>
<dbReference type="AlphaFoldDB" id="A0AAD7W2U8"/>
<proteinExistence type="predicted"/>
<reference evidence="2" key="1">
    <citation type="journal article" date="2023" name="Science">
        <title>Genome structures resolve the early diversification of teleost fishes.</title>
        <authorList>
            <person name="Parey E."/>
            <person name="Louis A."/>
            <person name="Montfort J."/>
            <person name="Bouchez O."/>
            <person name="Roques C."/>
            <person name="Iampietro C."/>
            <person name="Lluch J."/>
            <person name="Castinel A."/>
            <person name="Donnadieu C."/>
            <person name="Desvignes T."/>
            <person name="Floi Bucao C."/>
            <person name="Jouanno E."/>
            <person name="Wen M."/>
            <person name="Mejri S."/>
            <person name="Dirks R."/>
            <person name="Jansen H."/>
            <person name="Henkel C."/>
            <person name="Chen W.J."/>
            <person name="Zahm M."/>
            <person name="Cabau C."/>
            <person name="Klopp C."/>
            <person name="Thompson A.W."/>
            <person name="Robinson-Rechavi M."/>
            <person name="Braasch I."/>
            <person name="Lecointre G."/>
            <person name="Bobe J."/>
            <person name="Postlethwait J.H."/>
            <person name="Berthelot C."/>
            <person name="Roest Crollius H."/>
            <person name="Guiguen Y."/>
        </authorList>
    </citation>
    <scope>NUCLEOTIDE SEQUENCE</scope>
    <source>
        <strain evidence="2">NC1722</strain>
    </source>
</reference>
<gene>
    <name evidence="2" type="ORF">AAFF_G00260260</name>
</gene>
<dbReference type="EMBL" id="JAINUG010000354">
    <property type="protein sequence ID" value="KAJ8377421.1"/>
    <property type="molecule type" value="Genomic_DNA"/>
</dbReference>
<protein>
    <submittedName>
        <fullName evidence="2">Uncharacterized protein</fullName>
    </submittedName>
</protein>
<organism evidence="2 3">
    <name type="scientific">Aldrovandia affinis</name>
    <dbReference type="NCBI Taxonomy" id="143900"/>
    <lineage>
        <taxon>Eukaryota</taxon>
        <taxon>Metazoa</taxon>
        <taxon>Chordata</taxon>
        <taxon>Craniata</taxon>
        <taxon>Vertebrata</taxon>
        <taxon>Euteleostomi</taxon>
        <taxon>Actinopterygii</taxon>
        <taxon>Neopterygii</taxon>
        <taxon>Teleostei</taxon>
        <taxon>Notacanthiformes</taxon>
        <taxon>Halosauridae</taxon>
        <taxon>Aldrovandia</taxon>
    </lineage>
</organism>
<evidence type="ECO:0000313" key="2">
    <source>
        <dbReference type="EMBL" id="KAJ8377421.1"/>
    </source>
</evidence>
<feature type="compositionally biased region" description="Basic and acidic residues" evidence="1">
    <location>
        <begin position="56"/>
        <end position="66"/>
    </location>
</feature>
<sequence length="108" mass="12020">MEAELHTGVRGHSEMMSKVGPLDQCRDEHASRPLPKRGVSGLLALRGSEVRASPRGPDRLHEDTAARGHRTAPGAARRLATEFRAAFFSWGNGIREYYVFQDICFNAR</sequence>
<evidence type="ECO:0000256" key="1">
    <source>
        <dbReference type="SAM" id="MobiDB-lite"/>
    </source>
</evidence>
<name>A0AAD7W2U8_9TELE</name>
<keyword evidence="3" id="KW-1185">Reference proteome</keyword>
<dbReference type="Proteomes" id="UP001221898">
    <property type="component" value="Unassembled WGS sequence"/>
</dbReference>
<feature type="region of interest" description="Disordered" evidence="1">
    <location>
        <begin position="25"/>
        <end position="73"/>
    </location>
</feature>
<evidence type="ECO:0000313" key="3">
    <source>
        <dbReference type="Proteomes" id="UP001221898"/>
    </source>
</evidence>
<comment type="caution">
    <text evidence="2">The sequence shown here is derived from an EMBL/GenBank/DDBJ whole genome shotgun (WGS) entry which is preliminary data.</text>
</comment>